<keyword evidence="1" id="KW-0812">Transmembrane</keyword>
<proteinExistence type="predicted"/>
<protein>
    <submittedName>
        <fullName evidence="2">Uncharacterized protein</fullName>
    </submittedName>
</protein>
<organism evidence="2 3">
    <name type="scientific">Candidatus Nomurabacteria bacterium RIFCSPLOWO2_12_FULL_44_11</name>
    <dbReference type="NCBI Taxonomy" id="1801796"/>
    <lineage>
        <taxon>Bacteria</taxon>
        <taxon>Candidatus Nomuraibacteriota</taxon>
    </lineage>
</organism>
<evidence type="ECO:0000313" key="3">
    <source>
        <dbReference type="Proteomes" id="UP000178645"/>
    </source>
</evidence>
<dbReference type="EMBL" id="MFVU01000001">
    <property type="protein sequence ID" value="OGJ02481.1"/>
    <property type="molecule type" value="Genomic_DNA"/>
</dbReference>
<evidence type="ECO:0000256" key="1">
    <source>
        <dbReference type="SAM" id="Phobius"/>
    </source>
</evidence>
<name>A0A1F6Y7X9_9BACT</name>
<keyword evidence="1" id="KW-0472">Membrane</keyword>
<evidence type="ECO:0000313" key="2">
    <source>
        <dbReference type="EMBL" id="OGJ02481.1"/>
    </source>
</evidence>
<sequence>MKKIIHHLRRQSEETRIYILHLLTIIAGIILFALWAYSFGVDLSSPETQANLKNDVQPFSALKDNLVEGYNNISQ</sequence>
<gene>
    <name evidence="2" type="ORF">A3G53_01125</name>
</gene>
<comment type="caution">
    <text evidence="2">The sequence shown here is derived from an EMBL/GenBank/DDBJ whole genome shotgun (WGS) entry which is preliminary data.</text>
</comment>
<accession>A0A1F6Y7X9</accession>
<dbReference type="Proteomes" id="UP000178645">
    <property type="component" value="Unassembled WGS sequence"/>
</dbReference>
<feature type="transmembrane region" description="Helical" evidence="1">
    <location>
        <begin position="20"/>
        <end position="38"/>
    </location>
</feature>
<keyword evidence="1" id="KW-1133">Transmembrane helix</keyword>
<dbReference type="AlphaFoldDB" id="A0A1F6Y7X9"/>
<reference evidence="2 3" key="1">
    <citation type="journal article" date="2016" name="Nat. Commun.">
        <title>Thousands of microbial genomes shed light on interconnected biogeochemical processes in an aquifer system.</title>
        <authorList>
            <person name="Anantharaman K."/>
            <person name="Brown C.T."/>
            <person name="Hug L.A."/>
            <person name="Sharon I."/>
            <person name="Castelle C.J."/>
            <person name="Probst A.J."/>
            <person name="Thomas B.C."/>
            <person name="Singh A."/>
            <person name="Wilkins M.J."/>
            <person name="Karaoz U."/>
            <person name="Brodie E.L."/>
            <person name="Williams K.H."/>
            <person name="Hubbard S.S."/>
            <person name="Banfield J.F."/>
        </authorList>
    </citation>
    <scope>NUCLEOTIDE SEQUENCE [LARGE SCALE GENOMIC DNA]</scope>
</reference>